<dbReference type="PROSITE" id="PS00194">
    <property type="entry name" value="THIOREDOXIN_1"/>
    <property type="match status" value="2"/>
</dbReference>
<evidence type="ECO:0000256" key="3">
    <source>
        <dbReference type="ARBA" id="ARBA00004319"/>
    </source>
</evidence>
<dbReference type="CDD" id="cd02961">
    <property type="entry name" value="PDI_a_family"/>
    <property type="match status" value="1"/>
</dbReference>
<evidence type="ECO:0000256" key="8">
    <source>
        <dbReference type="ARBA" id="ARBA00022824"/>
    </source>
</evidence>
<evidence type="ECO:0000256" key="7">
    <source>
        <dbReference type="ARBA" id="ARBA00022737"/>
    </source>
</evidence>
<evidence type="ECO:0000256" key="6">
    <source>
        <dbReference type="ARBA" id="ARBA00022729"/>
    </source>
</evidence>
<dbReference type="PANTHER" id="PTHR18929">
    <property type="entry name" value="PROTEIN DISULFIDE ISOMERASE"/>
    <property type="match status" value="1"/>
</dbReference>
<sequence length="517" mass="56612">MRSFAPFALSLLGAAAAVSASADVESNVIALTKDTFNDFVTEHELVLAEFYAPWCGHCKALAPKYEEAATELKAKDIPLVKIDCTAEEDLCREYKVEGYPTLKIFRGLQSNKPYAGARQTESIVSYMVKQSLPAVSSVNEENLEDFKTMDKIVIIGYIGSDNQKQSESFQAFAEEQRDNYLFGSSDDATLADSEAVTQPAIVLYKDFDEKKAVYTGEFDQEAILTWIKTASTPLVGEIGPETYSSYMSAGIPLGYIFAETQEERDELKEAFRPIAEKHRGAINIATIDAKAFGAHAGNLNLDPTKFPAFVIHDTVKNTKFPYDQTKAIEAESVGEFIDDVLNDKVEPSIKSEPVPEEQEGPVTVVVAHSYNELVIDNDKDVLVEFYAPWCGHCKALAPKYEELGKLYAKNSDKVTIAKIDATANDIPETIQGFPTIKLFPAGSKDSPIEYSGSRTVEDLAEFIKANGKHQVEGVAEEEVEEPEEAGTVTATATPVSSTASEEATAAPADEDKKHDEL</sequence>
<dbReference type="CDD" id="cd02982">
    <property type="entry name" value="PDI_b'_family"/>
    <property type="match status" value="1"/>
</dbReference>
<dbReference type="FunFam" id="3.40.30.10:FF:000139">
    <property type="entry name" value="Protein disulfide-isomerase"/>
    <property type="match status" value="1"/>
</dbReference>
<dbReference type="EMBL" id="KV878353">
    <property type="protein sequence ID" value="OJJ43315.1"/>
    <property type="molecule type" value="Genomic_DNA"/>
</dbReference>
<evidence type="ECO:0000256" key="10">
    <source>
        <dbReference type="ARBA" id="ARBA00023235"/>
    </source>
</evidence>
<feature type="region of interest" description="Disordered" evidence="16">
    <location>
        <begin position="472"/>
        <end position="517"/>
    </location>
</feature>
<evidence type="ECO:0000256" key="13">
    <source>
        <dbReference type="PIRSR" id="PIRSR605792-51"/>
    </source>
</evidence>
<accession>A0A1L9S833</accession>
<organism evidence="18 19">
    <name type="scientific">Penicilliopsis zonata CBS 506.65</name>
    <dbReference type="NCBI Taxonomy" id="1073090"/>
    <lineage>
        <taxon>Eukaryota</taxon>
        <taxon>Fungi</taxon>
        <taxon>Dikarya</taxon>
        <taxon>Ascomycota</taxon>
        <taxon>Pezizomycotina</taxon>
        <taxon>Eurotiomycetes</taxon>
        <taxon>Eurotiomycetidae</taxon>
        <taxon>Eurotiales</taxon>
        <taxon>Aspergillaceae</taxon>
        <taxon>Penicilliopsis</taxon>
    </lineage>
</organism>
<evidence type="ECO:0000259" key="17">
    <source>
        <dbReference type="PROSITE" id="PS51352"/>
    </source>
</evidence>
<keyword evidence="6 15" id="KW-0732">Signal</keyword>
<dbReference type="InterPro" id="IPR005792">
    <property type="entry name" value="Prot_disulphide_isomerase"/>
</dbReference>
<evidence type="ECO:0000256" key="11">
    <source>
        <dbReference type="ARBA" id="ARBA00023284"/>
    </source>
</evidence>
<dbReference type="InterPro" id="IPR036249">
    <property type="entry name" value="Thioredoxin-like_sf"/>
</dbReference>
<dbReference type="CDD" id="cd02981">
    <property type="entry name" value="PDI_b_family"/>
    <property type="match status" value="1"/>
</dbReference>
<evidence type="ECO:0000256" key="1">
    <source>
        <dbReference type="ARBA" id="ARBA00001182"/>
    </source>
</evidence>
<dbReference type="Pfam" id="PF13848">
    <property type="entry name" value="Thioredoxin_6"/>
    <property type="match status" value="1"/>
</dbReference>
<dbReference type="GO" id="GO:0005788">
    <property type="term" value="C:endoplasmic reticulum lumen"/>
    <property type="evidence" value="ECO:0007669"/>
    <property type="project" value="UniProtKB-SubCell"/>
</dbReference>
<dbReference type="GO" id="GO:0015035">
    <property type="term" value="F:protein-disulfide reductase activity"/>
    <property type="evidence" value="ECO:0007669"/>
    <property type="project" value="UniProtKB-ARBA"/>
</dbReference>
<keyword evidence="7" id="KW-0677">Repeat</keyword>
<dbReference type="RefSeq" id="XP_022577825.1">
    <property type="nucleotide sequence ID" value="XM_022720844.1"/>
</dbReference>
<dbReference type="Pfam" id="PF00085">
    <property type="entry name" value="Thioredoxin"/>
    <property type="match status" value="2"/>
</dbReference>
<evidence type="ECO:0000256" key="2">
    <source>
        <dbReference type="ARBA" id="ARBA00002692"/>
    </source>
</evidence>
<dbReference type="CDD" id="cd02995">
    <property type="entry name" value="PDI_a_PDI_a'_C"/>
    <property type="match status" value="1"/>
</dbReference>
<dbReference type="FunFam" id="3.40.30.10:FF:000017">
    <property type="entry name" value="Protein disulfide-isomerase A4"/>
    <property type="match status" value="1"/>
</dbReference>
<feature type="domain" description="Thioredoxin" evidence="17">
    <location>
        <begin position="9"/>
        <end position="232"/>
    </location>
</feature>
<dbReference type="GO" id="GO:0003756">
    <property type="term" value="F:protein disulfide isomerase activity"/>
    <property type="evidence" value="ECO:0007669"/>
    <property type="project" value="UniProtKB-EC"/>
</dbReference>
<dbReference type="Proteomes" id="UP000184188">
    <property type="component" value="Unassembled WGS sequence"/>
</dbReference>
<dbReference type="InterPro" id="IPR017937">
    <property type="entry name" value="Thioredoxin_CS"/>
</dbReference>
<dbReference type="SMR" id="A0A1L9S833"/>
<dbReference type="Gene3D" id="3.40.30.10">
    <property type="entry name" value="Glutaredoxin"/>
    <property type="match status" value="4"/>
</dbReference>
<dbReference type="STRING" id="1073090.A0A1L9S833"/>
<dbReference type="GO" id="GO:0034976">
    <property type="term" value="P:response to endoplasmic reticulum stress"/>
    <property type="evidence" value="ECO:0007669"/>
    <property type="project" value="TreeGrafter"/>
</dbReference>
<proteinExistence type="inferred from homology"/>
<evidence type="ECO:0000256" key="4">
    <source>
        <dbReference type="ARBA" id="ARBA00006347"/>
    </source>
</evidence>
<dbReference type="InterPro" id="IPR013766">
    <property type="entry name" value="Thioredoxin_domain"/>
</dbReference>
<evidence type="ECO:0000256" key="5">
    <source>
        <dbReference type="ARBA" id="ARBA00012723"/>
    </source>
</evidence>
<dbReference type="AlphaFoldDB" id="A0A1L9S833"/>
<dbReference type="VEuPathDB" id="FungiDB:ASPZODRAFT_103822"/>
<feature type="disulfide bond" description="Redox-active" evidence="13">
    <location>
        <begin position="390"/>
        <end position="393"/>
    </location>
</feature>
<dbReference type="PANTHER" id="PTHR18929:SF132">
    <property type="entry name" value="PROTEIN DISULFIDE-ISOMERASE A3"/>
    <property type="match status" value="1"/>
</dbReference>
<keyword evidence="10 15" id="KW-0413">Isomerase</keyword>
<feature type="disulfide bond" description="Redox-active" evidence="13">
    <location>
        <begin position="55"/>
        <end position="58"/>
    </location>
</feature>
<gene>
    <name evidence="18" type="ORF">ASPZODRAFT_103822</name>
</gene>
<comment type="subcellular location">
    <subcellularLocation>
        <location evidence="3">Endoplasmic reticulum lumen</location>
    </subcellularLocation>
</comment>
<dbReference type="FunFam" id="3.40.30.10:FF:000154">
    <property type="entry name" value="Protein disulfide-isomerase"/>
    <property type="match status" value="1"/>
</dbReference>
<dbReference type="GeneID" id="34607309"/>
<name>A0A1L9S833_9EURO</name>
<evidence type="ECO:0000256" key="16">
    <source>
        <dbReference type="SAM" id="MobiDB-lite"/>
    </source>
</evidence>
<feature type="domain" description="Thioredoxin" evidence="17">
    <location>
        <begin position="340"/>
        <end position="468"/>
    </location>
</feature>
<dbReference type="FunFam" id="3.40.30.10:FF:000185">
    <property type="entry name" value="Protein disulfide-isomerase"/>
    <property type="match status" value="1"/>
</dbReference>
<dbReference type="NCBIfam" id="TIGR01126">
    <property type="entry name" value="pdi_dom"/>
    <property type="match status" value="2"/>
</dbReference>
<dbReference type="PRINTS" id="PR00421">
    <property type="entry name" value="THIOREDOXIN"/>
</dbReference>
<dbReference type="EC" id="5.3.4.1" evidence="5 15"/>
<keyword evidence="8" id="KW-0256">Endoplasmic reticulum</keyword>
<evidence type="ECO:0000256" key="14">
    <source>
        <dbReference type="RuleBase" id="RU004208"/>
    </source>
</evidence>
<feature type="compositionally biased region" description="Low complexity" evidence="16">
    <location>
        <begin position="485"/>
        <end position="507"/>
    </location>
</feature>
<keyword evidence="9 13" id="KW-1015">Disulfide bond</keyword>
<evidence type="ECO:0000313" key="19">
    <source>
        <dbReference type="Proteomes" id="UP000184188"/>
    </source>
</evidence>
<evidence type="ECO:0000256" key="9">
    <source>
        <dbReference type="ARBA" id="ARBA00023157"/>
    </source>
</evidence>
<dbReference type="InterPro" id="IPR005788">
    <property type="entry name" value="PDI_thioredoxin-like_dom"/>
</dbReference>
<reference evidence="19" key="1">
    <citation type="journal article" date="2017" name="Genome Biol.">
        <title>Comparative genomics reveals high biological diversity and specific adaptations in the industrially and medically important fungal genus Aspergillus.</title>
        <authorList>
            <person name="de Vries R.P."/>
            <person name="Riley R."/>
            <person name="Wiebenga A."/>
            <person name="Aguilar-Osorio G."/>
            <person name="Amillis S."/>
            <person name="Uchima C.A."/>
            <person name="Anderluh G."/>
            <person name="Asadollahi M."/>
            <person name="Askin M."/>
            <person name="Barry K."/>
            <person name="Battaglia E."/>
            <person name="Bayram O."/>
            <person name="Benocci T."/>
            <person name="Braus-Stromeyer S.A."/>
            <person name="Caldana C."/>
            <person name="Canovas D."/>
            <person name="Cerqueira G.C."/>
            <person name="Chen F."/>
            <person name="Chen W."/>
            <person name="Choi C."/>
            <person name="Clum A."/>
            <person name="Dos Santos R.A."/>
            <person name="Damasio A.R."/>
            <person name="Diallinas G."/>
            <person name="Emri T."/>
            <person name="Fekete E."/>
            <person name="Flipphi M."/>
            <person name="Freyberg S."/>
            <person name="Gallo A."/>
            <person name="Gournas C."/>
            <person name="Habgood R."/>
            <person name="Hainaut M."/>
            <person name="Harispe M.L."/>
            <person name="Henrissat B."/>
            <person name="Hilden K.S."/>
            <person name="Hope R."/>
            <person name="Hossain A."/>
            <person name="Karabika E."/>
            <person name="Karaffa L."/>
            <person name="Karanyi Z."/>
            <person name="Krasevec N."/>
            <person name="Kuo A."/>
            <person name="Kusch H."/>
            <person name="LaButti K."/>
            <person name="Lagendijk E.L."/>
            <person name="Lapidus A."/>
            <person name="Levasseur A."/>
            <person name="Lindquist E."/>
            <person name="Lipzen A."/>
            <person name="Logrieco A.F."/>
            <person name="MacCabe A."/>
            <person name="Maekelae M.R."/>
            <person name="Malavazi I."/>
            <person name="Melin P."/>
            <person name="Meyer V."/>
            <person name="Mielnichuk N."/>
            <person name="Miskei M."/>
            <person name="Molnar A.P."/>
            <person name="Mule G."/>
            <person name="Ngan C.Y."/>
            <person name="Orejas M."/>
            <person name="Orosz E."/>
            <person name="Ouedraogo J.P."/>
            <person name="Overkamp K.M."/>
            <person name="Park H.-S."/>
            <person name="Perrone G."/>
            <person name="Piumi F."/>
            <person name="Punt P.J."/>
            <person name="Ram A.F."/>
            <person name="Ramon A."/>
            <person name="Rauscher S."/>
            <person name="Record E."/>
            <person name="Riano-Pachon D.M."/>
            <person name="Robert V."/>
            <person name="Roehrig J."/>
            <person name="Ruller R."/>
            <person name="Salamov A."/>
            <person name="Salih N.S."/>
            <person name="Samson R.A."/>
            <person name="Sandor E."/>
            <person name="Sanguinetti M."/>
            <person name="Schuetze T."/>
            <person name="Sepcic K."/>
            <person name="Shelest E."/>
            <person name="Sherlock G."/>
            <person name="Sophianopoulou V."/>
            <person name="Squina F.M."/>
            <person name="Sun H."/>
            <person name="Susca A."/>
            <person name="Todd R.B."/>
            <person name="Tsang A."/>
            <person name="Unkles S.E."/>
            <person name="van de Wiele N."/>
            <person name="van Rossen-Uffink D."/>
            <person name="Oliveira J.V."/>
            <person name="Vesth T.C."/>
            <person name="Visser J."/>
            <person name="Yu J.-H."/>
            <person name="Zhou M."/>
            <person name="Andersen M.R."/>
            <person name="Archer D.B."/>
            <person name="Baker S.E."/>
            <person name="Benoit I."/>
            <person name="Brakhage A.A."/>
            <person name="Braus G.H."/>
            <person name="Fischer R."/>
            <person name="Frisvad J.C."/>
            <person name="Goldman G.H."/>
            <person name="Houbraken J."/>
            <person name="Oakley B."/>
            <person name="Pocsi I."/>
            <person name="Scazzocchio C."/>
            <person name="Seiboth B."/>
            <person name="vanKuyk P.A."/>
            <person name="Wortman J."/>
            <person name="Dyer P.S."/>
            <person name="Grigoriev I.V."/>
        </authorList>
    </citation>
    <scope>NUCLEOTIDE SEQUENCE [LARGE SCALE GENOMIC DNA]</scope>
    <source>
        <strain evidence="19">CBS 506.65</strain>
    </source>
</reference>
<dbReference type="GO" id="GO:0006457">
    <property type="term" value="P:protein folding"/>
    <property type="evidence" value="ECO:0007669"/>
    <property type="project" value="TreeGrafter"/>
</dbReference>
<dbReference type="PROSITE" id="PS51352">
    <property type="entry name" value="THIOREDOXIN_2"/>
    <property type="match status" value="2"/>
</dbReference>
<comment type="similarity">
    <text evidence="4 14">Belongs to the protein disulfide isomerase family.</text>
</comment>
<comment type="function">
    <text evidence="2">Participates in the folding of proteins containing disulfide bonds, may be involved in glycosylation, prolyl hydroxylation and triglyceride transfer.</text>
</comment>
<evidence type="ECO:0000256" key="15">
    <source>
        <dbReference type="RuleBase" id="RU361130"/>
    </source>
</evidence>
<feature type="chain" id="PRO_5011808866" description="Protein disulfide-isomerase" evidence="15">
    <location>
        <begin position="21"/>
        <end position="517"/>
    </location>
</feature>
<evidence type="ECO:0000313" key="18">
    <source>
        <dbReference type="EMBL" id="OJJ43315.1"/>
    </source>
</evidence>
<dbReference type="GO" id="GO:0051082">
    <property type="term" value="F:unfolded protein binding"/>
    <property type="evidence" value="ECO:0007669"/>
    <property type="project" value="UniProtKB-ARBA"/>
</dbReference>
<keyword evidence="19" id="KW-1185">Reference proteome</keyword>
<feature type="signal peptide" evidence="15">
    <location>
        <begin position="1"/>
        <end position="20"/>
    </location>
</feature>
<evidence type="ECO:0000256" key="12">
    <source>
        <dbReference type="ARBA" id="ARBA00039846"/>
    </source>
</evidence>
<dbReference type="SUPFAM" id="SSF52833">
    <property type="entry name" value="Thioredoxin-like"/>
    <property type="match status" value="4"/>
</dbReference>
<keyword evidence="11 13" id="KW-0676">Redox-active center</keyword>
<feature type="compositionally biased region" description="Acidic residues" evidence="16">
    <location>
        <begin position="474"/>
        <end position="484"/>
    </location>
</feature>
<protein>
    <recommendedName>
        <fullName evidence="12 15">Protein disulfide-isomerase</fullName>
        <ecNumber evidence="5 15">5.3.4.1</ecNumber>
    </recommendedName>
</protein>
<dbReference type="NCBIfam" id="TIGR01130">
    <property type="entry name" value="ER_PDI_fam"/>
    <property type="match status" value="1"/>
</dbReference>
<comment type="catalytic activity">
    <reaction evidence="1 15">
        <text>Catalyzes the rearrangement of -S-S- bonds in proteins.</text>
        <dbReference type="EC" id="5.3.4.1"/>
    </reaction>
</comment>
<dbReference type="OrthoDB" id="427280at2759"/>